<evidence type="ECO:0000313" key="4">
    <source>
        <dbReference type="Proteomes" id="UP001142175"/>
    </source>
</evidence>
<name>A0A9X2T2M6_9BACT</name>
<gene>
    <name evidence="3" type="ORF">NU887_18650</name>
</gene>
<dbReference type="Pfam" id="PF13181">
    <property type="entry name" value="TPR_8"/>
    <property type="match status" value="1"/>
</dbReference>
<comment type="caution">
    <text evidence="3">The sequence shown here is derived from an EMBL/GenBank/DDBJ whole genome shotgun (WGS) entry which is preliminary data.</text>
</comment>
<dbReference type="AlphaFoldDB" id="A0A9X2T2M6"/>
<keyword evidence="4" id="KW-1185">Reference proteome</keyword>
<proteinExistence type="predicted"/>
<sequence length="591" mass="67550">MKFNVRSTIIISIFTAISACGMNTNGTANTELSDTNIDQNEKLSIVQVFKKNEDLPMNERIELFYKLKKESPTAYDFENEEALNFYGYQLLWNNKDQDAFLIFKMLVSEFPNSPNVYDSYGEIYLKMGDKNQALINYKKSLELNPDNFNAEDQIAFILDPSKTPENPADKFLKVYQVAEYKKDLDELGNKIITTHPNVFKFISEKDFRKLIDEKKSLITPTTTFAEFIWHCDEIIASVNCSHTSVSGFYEELEMLPVALSFPMQTRWINDQLFVIDPMNNGSQVNIKEEIISINGLPVRDLVKEIYKHLPSQGYIETTKRHLFNVWSTCLIPYAMNFPDSYTITLKGSEKPIVLNKAQEKRILLTDPSIQNCKKDLCLEFIDNDKTALLTIGSFNYYKFRDSYAYFKDFIDSCFLEINSKKSKNLIIDVRHNGGGSQSASIHLLRYLVDKPFTYYSEAQFDGKKEKIEGEESVNPYENRYDGKLYFLIDGVGNSTTGHFMSIVKVLNLGTVIGEELGSNQFCSAGGKTFRLPNTKLVYTVADNTHESMATSLPDETGILPDIYVTQSADEYLNKIDAVKESALKLIEKNEK</sequence>
<dbReference type="PROSITE" id="PS50293">
    <property type="entry name" value="TPR_REGION"/>
    <property type="match status" value="1"/>
</dbReference>
<dbReference type="Gene3D" id="3.90.226.10">
    <property type="entry name" value="2-enoyl-CoA Hydratase, Chain A, domain 1"/>
    <property type="match status" value="1"/>
</dbReference>
<protein>
    <submittedName>
        <fullName evidence="3">S41 family peptidase</fullName>
    </submittedName>
</protein>
<dbReference type="Pfam" id="PF03572">
    <property type="entry name" value="Peptidase_S41"/>
    <property type="match status" value="1"/>
</dbReference>
<dbReference type="PROSITE" id="PS50005">
    <property type="entry name" value="TPR"/>
    <property type="match status" value="1"/>
</dbReference>
<evidence type="ECO:0000259" key="2">
    <source>
        <dbReference type="Pfam" id="PF03572"/>
    </source>
</evidence>
<dbReference type="GO" id="GO:0006508">
    <property type="term" value="P:proteolysis"/>
    <property type="evidence" value="ECO:0007669"/>
    <property type="project" value="InterPro"/>
</dbReference>
<dbReference type="PROSITE" id="PS51257">
    <property type="entry name" value="PROKAR_LIPOPROTEIN"/>
    <property type="match status" value="1"/>
</dbReference>
<feature type="domain" description="Tail specific protease" evidence="2">
    <location>
        <begin position="387"/>
        <end position="564"/>
    </location>
</feature>
<dbReference type="Proteomes" id="UP001142175">
    <property type="component" value="Unassembled WGS sequence"/>
</dbReference>
<keyword evidence="1" id="KW-0802">TPR repeat</keyword>
<dbReference type="SUPFAM" id="SSF48452">
    <property type="entry name" value="TPR-like"/>
    <property type="match status" value="1"/>
</dbReference>
<organism evidence="3 4">
    <name type="scientific">Aquiflexum gelatinilyticum</name>
    <dbReference type="NCBI Taxonomy" id="2961943"/>
    <lineage>
        <taxon>Bacteria</taxon>
        <taxon>Pseudomonadati</taxon>
        <taxon>Bacteroidota</taxon>
        <taxon>Cytophagia</taxon>
        <taxon>Cytophagales</taxon>
        <taxon>Cyclobacteriaceae</taxon>
        <taxon>Aquiflexum</taxon>
    </lineage>
</organism>
<evidence type="ECO:0000313" key="3">
    <source>
        <dbReference type="EMBL" id="MCR9017061.1"/>
    </source>
</evidence>
<dbReference type="Gene3D" id="1.25.40.10">
    <property type="entry name" value="Tetratricopeptide repeat domain"/>
    <property type="match status" value="1"/>
</dbReference>
<reference evidence="3" key="1">
    <citation type="submission" date="2022-08" db="EMBL/GenBank/DDBJ databases">
        <authorList>
            <person name="Zhang D."/>
        </authorList>
    </citation>
    <scope>NUCLEOTIDE SEQUENCE</scope>
    <source>
        <strain evidence="3">XJ19-11</strain>
    </source>
</reference>
<dbReference type="GO" id="GO:0008236">
    <property type="term" value="F:serine-type peptidase activity"/>
    <property type="evidence" value="ECO:0007669"/>
    <property type="project" value="InterPro"/>
</dbReference>
<feature type="repeat" description="TPR" evidence="1">
    <location>
        <begin position="114"/>
        <end position="147"/>
    </location>
</feature>
<dbReference type="SUPFAM" id="SSF52096">
    <property type="entry name" value="ClpP/crotonase"/>
    <property type="match status" value="1"/>
</dbReference>
<accession>A0A9X2T2M6</accession>
<dbReference type="InterPro" id="IPR019734">
    <property type="entry name" value="TPR_rpt"/>
</dbReference>
<dbReference type="InterPro" id="IPR011990">
    <property type="entry name" value="TPR-like_helical_dom_sf"/>
</dbReference>
<evidence type="ECO:0000256" key="1">
    <source>
        <dbReference type="PROSITE-ProRule" id="PRU00339"/>
    </source>
</evidence>
<dbReference type="InterPro" id="IPR005151">
    <property type="entry name" value="Tail-specific_protease"/>
</dbReference>
<dbReference type="EMBL" id="JANSUY010000022">
    <property type="protein sequence ID" value="MCR9017061.1"/>
    <property type="molecule type" value="Genomic_DNA"/>
</dbReference>
<dbReference type="InterPro" id="IPR029045">
    <property type="entry name" value="ClpP/crotonase-like_dom_sf"/>
</dbReference>
<dbReference type="SMART" id="SM00028">
    <property type="entry name" value="TPR"/>
    <property type="match status" value="1"/>
</dbReference>